<comment type="similarity">
    <text evidence="2">Belongs to the DoxX family.</text>
</comment>
<protein>
    <submittedName>
        <fullName evidence="9">DoxX family membrane protein</fullName>
    </submittedName>
</protein>
<dbReference type="PANTHER" id="PTHR33452:SF1">
    <property type="entry name" value="INNER MEMBRANE PROTEIN YPHA-RELATED"/>
    <property type="match status" value="1"/>
</dbReference>
<evidence type="ECO:0000313" key="10">
    <source>
        <dbReference type="Proteomes" id="UP000562124"/>
    </source>
</evidence>
<evidence type="ECO:0000256" key="2">
    <source>
        <dbReference type="ARBA" id="ARBA00006679"/>
    </source>
</evidence>
<keyword evidence="4 8" id="KW-0812">Transmembrane</keyword>
<proteinExistence type="inferred from homology"/>
<dbReference type="Pfam" id="PF07681">
    <property type="entry name" value="DoxX"/>
    <property type="match status" value="1"/>
</dbReference>
<dbReference type="Proteomes" id="UP000562124">
    <property type="component" value="Unassembled WGS sequence"/>
</dbReference>
<feature type="region of interest" description="Disordered" evidence="7">
    <location>
        <begin position="162"/>
        <end position="224"/>
    </location>
</feature>
<evidence type="ECO:0000313" key="9">
    <source>
        <dbReference type="EMBL" id="NMR21687.1"/>
    </source>
</evidence>
<dbReference type="EMBL" id="JABCJJ010000051">
    <property type="protein sequence ID" value="NMR21687.1"/>
    <property type="molecule type" value="Genomic_DNA"/>
</dbReference>
<accession>A0A7Y0M0S0</accession>
<gene>
    <name evidence="9" type="ORF">HIR71_15945</name>
</gene>
<feature type="compositionally biased region" description="Low complexity" evidence="7">
    <location>
        <begin position="194"/>
        <end position="224"/>
    </location>
</feature>
<dbReference type="GO" id="GO:0005886">
    <property type="term" value="C:plasma membrane"/>
    <property type="evidence" value="ECO:0007669"/>
    <property type="project" value="UniProtKB-SubCell"/>
</dbReference>
<comment type="subcellular location">
    <subcellularLocation>
        <location evidence="1">Cell membrane</location>
        <topology evidence="1">Multi-pass membrane protein</topology>
    </subcellularLocation>
</comment>
<reference evidence="9 10" key="1">
    <citation type="submission" date="2020-04" db="EMBL/GenBank/DDBJ databases">
        <title>Sequencing and Assembly of C. fimi.</title>
        <authorList>
            <person name="Ramsey A.R."/>
        </authorList>
    </citation>
    <scope>NUCLEOTIDE SEQUENCE [LARGE SCALE GENOMIC DNA]</scope>
    <source>
        <strain evidence="9 10">SB</strain>
    </source>
</reference>
<keyword evidence="3" id="KW-1003">Cell membrane</keyword>
<evidence type="ECO:0000256" key="7">
    <source>
        <dbReference type="SAM" id="MobiDB-lite"/>
    </source>
</evidence>
<dbReference type="PANTHER" id="PTHR33452">
    <property type="entry name" value="OXIDOREDUCTASE CATD-RELATED"/>
    <property type="match status" value="1"/>
</dbReference>
<evidence type="ECO:0000256" key="6">
    <source>
        <dbReference type="ARBA" id="ARBA00023136"/>
    </source>
</evidence>
<evidence type="ECO:0000256" key="8">
    <source>
        <dbReference type="SAM" id="Phobius"/>
    </source>
</evidence>
<comment type="caution">
    <text evidence="9">The sequence shown here is derived from an EMBL/GenBank/DDBJ whole genome shotgun (WGS) entry which is preliminary data.</text>
</comment>
<evidence type="ECO:0000256" key="3">
    <source>
        <dbReference type="ARBA" id="ARBA00022475"/>
    </source>
</evidence>
<organism evidence="9 10">
    <name type="scientific">Cellulomonas fimi</name>
    <dbReference type="NCBI Taxonomy" id="1708"/>
    <lineage>
        <taxon>Bacteria</taxon>
        <taxon>Bacillati</taxon>
        <taxon>Actinomycetota</taxon>
        <taxon>Actinomycetes</taxon>
        <taxon>Micrococcales</taxon>
        <taxon>Cellulomonadaceae</taxon>
        <taxon>Cellulomonas</taxon>
    </lineage>
</organism>
<name>A0A7Y0M0S0_CELFI</name>
<feature type="compositionally biased region" description="Low complexity" evidence="7">
    <location>
        <begin position="164"/>
        <end position="175"/>
    </location>
</feature>
<feature type="transmembrane region" description="Helical" evidence="8">
    <location>
        <begin position="64"/>
        <end position="84"/>
    </location>
</feature>
<dbReference type="InterPro" id="IPR032808">
    <property type="entry name" value="DoxX"/>
</dbReference>
<evidence type="ECO:0000256" key="5">
    <source>
        <dbReference type="ARBA" id="ARBA00022989"/>
    </source>
</evidence>
<sequence length="224" mass="21730">MTIGRLAARVLVGGLFVGHGSQKLFGAFGGPGIEGTEAMMTSLELRPARRNAVLAGATEAGGGALLGLGFLTPAAAAAIIGAMTTAIRKVHLPNGLWSANGGYEYNLALIAALVAITEDGPGPVSLDHLLGIERKGPGWALAALATGVAASAVAIELGRRAGSPTAEATAPATPEVSPYPGTAGDPVTSDDGVAAPTDGSSADGSSADGSSADGGDAPGWAGHA</sequence>
<evidence type="ECO:0000256" key="1">
    <source>
        <dbReference type="ARBA" id="ARBA00004651"/>
    </source>
</evidence>
<dbReference type="InterPro" id="IPR051907">
    <property type="entry name" value="DoxX-like_oxidoreductase"/>
</dbReference>
<evidence type="ECO:0000256" key="4">
    <source>
        <dbReference type="ARBA" id="ARBA00022692"/>
    </source>
</evidence>
<dbReference type="RefSeq" id="WP_169326050.1">
    <property type="nucleotide sequence ID" value="NZ_JABCJJ010000051.1"/>
</dbReference>
<keyword evidence="6 8" id="KW-0472">Membrane</keyword>
<keyword evidence="5 8" id="KW-1133">Transmembrane helix</keyword>
<keyword evidence="10" id="KW-1185">Reference proteome</keyword>
<dbReference type="AlphaFoldDB" id="A0A7Y0M0S0"/>